<dbReference type="Pfam" id="PF10260">
    <property type="entry name" value="SAYSvFN"/>
    <property type="match status" value="1"/>
</dbReference>
<organism evidence="4 5">
    <name type="scientific">Plakobranchus ocellatus</name>
    <dbReference type="NCBI Taxonomy" id="259542"/>
    <lineage>
        <taxon>Eukaryota</taxon>
        <taxon>Metazoa</taxon>
        <taxon>Spiralia</taxon>
        <taxon>Lophotrochozoa</taxon>
        <taxon>Mollusca</taxon>
        <taxon>Gastropoda</taxon>
        <taxon>Heterobranchia</taxon>
        <taxon>Euthyneura</taxon>
        <taxon>Panpulmonata</taxon>
        <taxon>Sacoglossa</taxon>
        <taxon>Placobranchoidea</taxon>
        <taxon>Plakobranchidae</taxon>
        <taxon>Plakobranchus</taxon>
    </lineage>
</organism>
<evidence type="ECO:0000256" key="2">
    <source>
        <dbReference type="SAM" id="Phobius"/>
    </source>
</evidence>
<keyword evidence="2" id="KW-1133">Transmembrane helix</keyword>
<accession>A0AAV4CFI6</accession>
<feature type="region of interest" description="Disordered" evidence="1">
    <location>
        <begin position="33"/>
        <end position="70"/>
    </location>
</feature>
<evidence type="ECO:0000313" key="4">
    <source>
        <dbReference type="EMBL" id="GFO30258.1"/>
    </source>
</evidence>
<dbReference type="PANTHER" id="PTHR13527:SF0">
    <property type="entry name" value="SAYSVFN DOMAIN-CONTAINING PROTEIN 1"/>
    <property type="match status" value="1"/>
</dbReference>
<gene>
    <name evidence="4" type="ORF">PoB_005676300</name>
</gene>
<dbReference type="PANTHER" id="PTHR13527">
    <property type="entry name" value="SAYSVFN DOMAIN-CONTAINING PROTEIN 1"/>
    <property type="match status" value="1"/>
</dbReference>
<comment type="caution">
    <text evidence="4">The sequence shown here is derived from an EMBL/GenBank/DDBJ whole genome shotgun (WGS) entry which is preliminary data.</text>
</comment>
<feature type="transmembrane region" description="Helical" evidence="2">
    <location>
        <begin position="99"/>
        <end position="126"/>
    </location>
</feature>
<dbReference type="AlphaFoldDB" id="A0AAV4CFI6"/>
<proteinExistence type="predicted"/>
<keyword evidence="2" id="KW-0472">Membrane</keyword>
<dbReference type="InterPro" id="IPR019387">
    <property type="entry name" value="SAYSvFN_dom"/>
</dbReference>
<sequence length="174" mass="20147">MEAKLAAYRAKKEKQKQAEQSLFNRFKARLFRNNEAKTKNESSSNGKSEQENIPKDSSSTENDTPFQNSSLNQLYKTSDTVEFTKTEIITKWFLRICKFALWLSLWALFIELQFGAVFFTLSLILFTYMNTRTGPRDERLSAYSVFNKDCERIQGTLTAEQMQSNMFGLRGVSL</sequence>
<keyword evidence="2" id="KW-0812">Transmembrane</keyword>
<feature type="compositionally biased region" description="Polar residues" evidence="1">
    <location>
        <begin position="55"/>
        <end position="70"/>
    </location>
</feature>
<feature type="domain" description="SAYSvFN" evidence="3">
    <location>
        <begin position="98"/>
        <end position="166"/>
    </location>
</feature>
<protein>
    <submittedName>
        <fullName evidence="4">Saysvfn domain-containing protein 1-like protein</fullName>
    </submittedName>
</protein>
<dbReference type="InterPro" id="IPR039159">
    <property type="entry name" value="SAYSD1"/>
</dbReference>
<evidence type="ECO:0000256" key="1">
    <source>
        <dbReference type="SAM" id="MobiDB-lite"/>
    </source>
</evidence>
<dbReference type="Proteomes" id="UP000735302">
    <property type="component" value="Unassembled WGS sequence"/>
</dbReference>
<keyword evidence="5" id="KW-1185">Reference proteome</keyword>
<evidence type="ECO:0000313" key="5">
    <source>
        <dbReference type="Proteomes" id="UP000735302"/>
    </source>
</evidence>
<reference evidence="4 5" key="1">
    <citation type="journal article" date="2021" name="Elife">
        <title>Chloroplast acquisition without the gene transfer in kleptoplastic sea slugs, Plakobranchus ocellatus.</title>
        <authorList>
            <person name="Maeda T."/>
            <person name="Takahashi S."/>
            <person name="Yoshida T."/>
            <person name="Shimamura S."/>
            <person name="Takaki Y."/>
            <person name="Nagai Y."/>
            <person name="Toyoda A."/>
            <person name="Suzuki Y."/>
            <person name="Arimoto A."/>
            <person name="Ishii H."/>
            <person name="Satoh N."/>
            <person name="Nishiyama T."/>
            <person name="Hasebe M."/>
            <person name="Maruyama T."/>
            <person name="Minagawa J."/>
            <person name="Obokata J."/>
            <person name="Shigenobu S."/>
        </authorList>
    </citation>
    <scope>NUCLEOTIDE SEQUENCE [LARGE SCALE GENOMIC DNA]</scope>
</reference>
<dbReference type="EMBL" id="BLXT01006232">
    <property type="protein sequence ID" value="GFO30258.1"/>
    <property type="molecule type" value="Genomic_DNA"/>
</dbReference>
<evidence type="ECO:0000259" key="3">
    <source>
        <dbReference type="Pfam" id="PF10260"/>
    </source>
</evidence>
<name>A0AAV4CFI6_9GAST</name>